<sequence>MMSGCVLRNMNNGARVLIPSNMRKTVQDIKEIARNHNDDDIYAMLQECNMDPDETAQRLLYLDTFQEVKKKRDFRKVNVNGGFSEESRWRTGTHGRGFRGGRGAGGARNVSARKENGVSMERGFKSSLKFPEKMENSANSHVTNSSNISVYGPTSASNGSSSHESCPKPSAVVYSSASDPVVVPPLTSRNPGVGVIKRGASGQRTVAESGASDPVVNSSSTAHDVANNIQVASGDVTSMKAVLKEPLTVEKNQPLQPSQLSNLTTSYGSSEVISTQDGQSSQQLIGSSIVVASEAASWAVESDSQSLPVPEVNVPVLEDVIPKLDTKFKKLHISARQTVVFPDHIQISEDFMNGLTFGSLDLTVEQSVNCVDSLDDGKGSMPAPELLQENDKAPKQTSLSNLFLSSTVQEGDCYDNQHSPLLVPGNLAHLEDNVSSGATPKYDQLKQDIMFSQGGPQFPFVPIPNYGYPFLQPIIGSQLVQCEGPECQTGNSLVSSTMVSPTTAPQTAGVGQSSIAVSQPHFPVFRQPYPPNYFPFCPYFPPFYLAPNAQQFLGHSGFPQPSIENVYLSPAAAAPGVKFSFPQSKLGITAGNLAQFGVPSAYNSYNPSPVVTSGSPAGNEDIVSSVLKENSLPTMAQQGEGPLVWLPPSGRDTLHANSFYHQLPPGQHVALSPPPAGQGPFAAIYHQMPKTTPAT</sequence>
<evidence type="ECO:0000313" key="4">
    <source>
        <dbReference type="Proteomes" id="UP000241394"/>
    </source>
</evidence>
<feature type="compositionally biased region" description="Polar residues" evidence="1">
    <location>
        <begin position="136"/>
        <end position="164"/>
    </location>
</feature>
<dbReference type="InterPro" id="IPR044277">
    <property type="entry name" value="GIP1"/>
</dbReference>
<evidence type="ECO:0000259" key="2">
    <source>
        <dbReference type="Pfam" id="PF06972"/>
    </source>
</evidence>
<dbReference type="OMA" id="HNGQHVI"/>
<keyword evidence="4" id="KW-1185">Reference proteome</keyword>
<evidence type="ECO:0000256" key="1">
    <source>
        <dbReference type="SAM" id="MobiDB-lite"/>
    </source>
</evidence>
<dbReference type="STRING" id="1590841.A0A2R6PRD6"/>
<name>A0A2R6PRD6_ACTCC</name>
<dbReference type="InParanoid" id="A0A2R6PRD6"/>
<proteinExistence type="predicted"/>
<dbReference type="PANTHER" id="PTHR46775">
    <property type="entry name" value="FLOCCULATION PROTEIN (DUF1296)"/>
    <property type="match status" value="1"/>
</dbReference>
<dbReference type="InterPro" id="IPR009719">
    <property type="entry name" value="GIP1_N"/>
</dbReference>
<protein>
    <submittedName>
        <fullName evidence="3">GBF-interacting protein</fullName>
    </submittedName>
</protein>
<gene>
    <name evidence="3" type="ORF">CEY00_Acc21569</name>
</gene>
<comment type="caution">
    <text evidence="3">The sequence shown here is derived from an EMBL/GenBank/DDBJ whole genome shotgun (WGS) entry which is preliminary data.</text>
</comment>
<dbReference type="AlphaFoldDB" id="A0A2R6PRD6"/>
<organism evidence="3 4">
    <name type="scientific">Actinidia chinensis var. chinensis</name>
    <name type="common">Chinese soft-hair kiwi</name>
    <dbReference type="NCBI Taxonomy" id="1590841"/>
    <lineage>
        <taxon>Eukaryota</taxon>
        <taxon>Viridiplantae</taxon>
        <taxon>Streptophyta</taxon>
        <taxon>Embryophyta</taxon>
        <taxon>Tracheophyta</taxon>
        <taxon>Spermatophyta</taxon>
        <taxon>Magnoliopsida</taxon>
        <taxon>eudicotyledons</taxon>
        <taxon>Gunneridae</taxon>
        <taxon>Pentapetalae</taxon>
        <taxon>asterids</taxon>
        <taxon>Ericales</taxon>
        <taxon>Actinidiaceae</taxon>
        <taxon>Actinidia</taxon>
    </lineage>
</organism>
<dbReference type="Gramene" id="PSR95572">
    <property type="protein sequence ID" value="PSR95572"/>
    <property type="gene ID" value="CEY00_Acc21569"/>
</dbReference>
<dbReference type="EMBL" id="NKQK01000023">
    <property type="protein sequence ID" value="PSR95572.1"/>
    <property type="molecule type" value="Genomic_DNA"/>
</dbReference>
<dbReference type="GO" id="GO:0051082">
    <property type="term" value="F:unfolded protein binding"/>
    <property type="evidence" value="ECO:0007669"/>
    <property type="project" value="TreeGrafter"/>
</dbReference>
<dbReference type="SUPFAM" id="SSF46934">
    <property type="entry name" value="UBA-like"/>
    <property type="match status" value="1"/>
</dbReference>
<dbReference type="PANTHER" id="PTHR46775:SF2">
    <property type="entry name" value="GBF-INTERACTING PROTEIN 1-LIKE"/>
    <property type="match status" value="1"/>
</dbReference>
<feature type="region of interest" description="Disordered" evidence="1">
    <location>
        <begin position="87"/>
        <end position="113"/>
    </location>
</feature>
<dbReference type="Pfam" id="PF06972">
    <property type="entry name" value="GIP1_N"/>
    <property type="match status" value="1"/>
</dbReference>
<dbReference type="Proteomes" id="UP000241394">
    <property type="component" value="Chromosome LG23"/>
</dbReference>
<dbReference type="OrthoDB" id="753279at2759"/>
<dbReference type="InterPro" id="IPR009060">
    <property type="entry name" value="UBA-like_sf"/>
</dbReference>
<reference evidence="4" key="2">
    <citation type="journal article" date="2018" name="BMC Genomics">
        <title>A manually annotated Actinidia chinensis var. chinensis (kiwifruit) genome highlights the challenges associated with draft genomes and gene prediction in plants.</title>
        <authorList>
            <person name="Pilkington S.M."/>
            <person name="Crowhurst R."/>
            <person name="Hilario E."/>
            <person name="Nardozza S."/>
            <person name="Fraser L."/>
            <person name="Peng Y."/>
            <person name="Gunaseelan K."/>
            <person name="Simpson R."/>
            <person name="Tahir J."/>
            <person name="Deroles S.C."/>
            <person name="Templeton K."/>
            <person name="Luo Z."/>
            <person name="Davy M."/>
            <person name="Cheng C."/>
            <person name="McNeilage M."/>
            <person name="Scaglione D."/>
            <person name="Liu Y."/>
            <person name="Zhang Q."/>
            <person name="Datson P."/>
            <person name="De Silva N."/>
            <person name="Gardiner S.E."/>
            <person name="Bassett H."/>
            <person name="Chagne D."/>
            <person name="McCallum J."/>
            <person name="Dzierzon H."/>
            <person name="Deng C."/>
            <person name="Wang Y.Y."/>
            <person name="Barron L."/>
            <person name="Manako K."/>
            <person name="Bowen J."/>
            <person name="Foster T.M."/>
            <person name="Erridge Z.A."/>
            <person name="Tiffin H."/>
            <person name="Waite C.N."/>
            <person name="Davies K.M."/>
            <person name="Grierson E.P."/>
            <person name="Laing W.A."/>
            <person name="Kirk R."/>
            <person name="Chen X."/>
            <person name="Wood M."/>
            <person name="Montefiori M."/>
            <person name="Brummell D.A."/>
            <person name="Schwinn K.E."/>
            <person name="Catanach A."/>
            <person name="Fullerton C."/>
            <person name="Li D."/>
            <person name="Meiyalaghan S."/>
            <person name="Nieuwenhuizen N."/>
            <person name="Read N."/>
            <person name="Prakash R."/>
            <person name="Hunter D."/>
            <person name="Zhang H."/>
            <person name="McKenzie M."/>
            <person name="Knabel M."/>
            <person name="Harris A."/>
            <person name="Allan A.C."/>
            <person name="Gleave A."/>
            <person name="Chen A."/>
            <person name="Janssen B.J."/>
            <person name="Plunkett B."/>
            <person name="Ampomah-Dwamena C."/>
            <person name="Voogd C."/>
            <person name="Leif D."/>
            <person name="Lafferty D."/>
            <person name="Souleyre E.J.F."/>
            <person name="Varkonyi-Gasic E."/>
            <person name="Gambi F."/>
            <person name="Hanley J."/>
            <person name="Yao J.L."/>
            <person name="Cheung J."/>
            <person name="David K.M."/>
            <person name="Warren B."/>
            <person name="Marsh K."/>
            <person name="Snowden K.C."/>
            <person name="Lin-Wang K."/>
            <person name="Brian L."/>
            <person name="Martinez-Sanchez M."/>
            <person name="Wang M."/>
            <person name="Ileperuma N."/>
            <person name="Macnee N."/>
            <person name="Campin R."/>
            <person name="McAtee P."/>
            <person name="Drummond R.S.M."/>
            <person name="Espley R.V."/>
            <person name="Ireland H.S."/>
            <person name="Wu R."/>
            <person name="Atkinson R.G."/>
            <person name="Karunairetnam S."/>
            <person name="Bulley S."/>
            <person name="Chunkath S."/>
            <person name="Hanley Z."/>
            <person name="Storey R."/>
            <person name="Thrimawithana A.H."/>
            <person name="Thomson S."/>
            <person name="David C."/>
            <person name="Testolin R."/>
            <person name="Huang H."/>
            <person name="Hellens R.P."/>
            <person name="Schaffer R.J."/>
        </authorList>
    </citation>
    <scope>NUCLEOTIDE SEQUENCE [LARGE SCALE GENOMIC DNA]</scope>
    <source>
        <strain evidence="4">cv. Red5</strain>
    </source>
</reference>
<feature type="domain" description="GBF-interacting protein 1 N-terminal" evidence="2">
    <location>
        <begin position="18"/>
        <end position="76"/>
    </location>
</feature>
<feature type="region of interest" description="Disordered" evidence="1">
    <location>
        <begin position="135"/>
        <end position="171"/>
    </location>
</feature>
<reference evidence="3 4" key="1">
    <citation type="submission" date="2017-07" db="EMBL/GenBank/DDBJ databases">
        <title>An improved, manually edited Actinidia chinensis var. chinensis (kiwifruit) genome highlights the challenges associated with draft genomes and gene prediction in plants.</title>
        <authorList>
            <person name="Pilkington S."/>
            <person name="Crowhurst R."/>
            <person name="Hilario E."/>
            <person name="Nardozza S."/>
            <person name="Fraser L."/>
            <person name="Peng Y."/>
            <person name="Gunaseelan K."/>
            <person name="Simpson R."/>
            <person name="Tahir J."/>
            <person name="Deroles S."/>
            <person name="Templeton K."/>
            <person name="Luo Z."/>
            <person name="Davy M."/>
            <person name="Cheng C."/>
            <person name="Mcneilage M."/>
            <person name="Scaglione D."/>
            <person name="Liu Y."/>
            <person name="Zhang Q."/>
            <person name="Datson P."/>
            <person name="De Silva N."/>
            <person name="Gardiner S."/>
            <person name="Bassett H."/>
            <person name="Chagne D."/>
            <person name="Mccallum J."/>
            <person name="Dzierzon H."/>
            <person name="Deng C."/>
            <person name="Wang Y.-Y."/>
            <person name="Barron N."/>
            <person name="Manako K."/>
            <person name="Bowen J."/>
            <person name="Foster T."/>
            <person name="Erridge Z."/>
            <person name="Tiffin H."/>
            <person name="Waite C."/>
            <person name="Davies K."/>
            <person name="Grierson E."/>
            <person name="Laing W."/>
            <person name="Kirk R."/>
            <person name="Chen X."/>
            <person name="Wood M."/>
            <person name="Montefiori M."/>
            <person name="Brummell D."/>
            <person name="Schwinn K."/>
            <person name="Catanach A."/>
            <person name="Fullerton C."/>
            <person name="Li D."/>
            <person name="Meiyalaghan S."/>
            <person name="Nieuwenhuizen N."/>
            <person name="Read N."/>
            <person name="Prakash R."/>
            <person name="Hunter D."/>
            <person name="Zhang H."/>
            <person name="Mckenzie M."/>
            <person name="Knabel M."/>
            <person name="Harris A."/>
            <person name="Allan A."/>
            <person name="Chen A."/>
            <person name="Janssen B."/>
            <person name="Plunkett B."/>
            <person name="Dwamena C."/>
            <person name="Voogd C."/>
            <person name="Leif D."/>
            <person name="Lafferty D."/>
            <person name="Souleyre E."/>
            <person name="Varkonyi-Gasic E."/>
            <person name="Gambi F."/>
            <person name="Hanley J."/>
            <person name="Yao J.-L."/>
            <person name="Cheung J."/>
            <person name="David K."/>
            <person name="Warren B."/>
            <person name="Marsh K."/>
            <person name="Snowden K."/>
            <person name="Lin-Wang K."/>
            <person name="Brian L."/>
            <person name="Martinez-Sanchez M."/>
            <person name="Wang M."/>
            <person name="Ileperuma N."/>
            <person name="Macnee N."/>
            <person name="Campin R."/>
            <person name="Mcatee P."/>
            <person name="Drummond R."/>
            <person name="Espley R."/>
            <person name="Ireland H."/>
            <person name="Wu R."/>
            <person name="Atkinson R."/>
            <person name="Karunairetnam S."/>
            <person name="Bulley S."/>
            <person name="Chunkath S."/>
            <person name="Hanley Z."/>
            <person name="Storey R."/>
            <person name="Thrimawithana A."/>
            <person name="Thomson S."/>
            <person name="David C."/>
            <person name="Testolin R."/>
        </authorList>
    </citation>
    <scope>NUCLEOTIDE SEQUENCE [LARGE SCALE GENOMIC DNA]</scope>
    <source>
        <strain evidence="4">cv. Red5</strain>
        <tissue evidence="3">Young leaf</tissue>
    </source>
</reference>
<accession>A0A2R6PRD6</accession>
<dbReference type="GO" id="GO:0005634">
    <property type="term" value="C:nucleus"/>
    <property type="evidence" value="ECO:0007669"/>
    <property type="project" value="TreeGrafter"/>
</dbReference>
<evidence type="ECO:0000313" key="3">
    <source>
        <dbReference type="EMBL" id="PSR95572.1"/>
    </source>
</evidence>